<dbReference type="Proteomes" id="UP000230055">
    <property type="component" value="Unassembled WGS sequence"/>
</dbReference>
<dbReference type="AlphaFoldDB" id="A0A2M7R8G3"/>
<evidence type="ECO:0000313" key="2">
    <source>
        <dbReference type="Proteomes" id="UP000230055"/>
    </source>
</evidence>
<protein>
    <recommendedName>
        <fullName evidence="3">VRR-NUC domain-containing protein</fullName>
    </recommendedName>
</protein>
<reference evidence="2" key="1">
    <citation type="submission" date="2017-09" db="EMBL/GenBank/DDBJ databases">
        <title>Depth-based differentiation of microbial function through sediment-hosted aquifers and enrichment of novel symbionts in the deep terrestrial subsurface.</title>
        <authorList>
            <person name="Probst A.J."/>
            <person name="Ladd B."/>
            <person name="Jarett J.K."/>
            <person name="Geller-Mcgrath D.E."/>
            <person name="Sieber C.M.K."/>
            <person name="Emerson J.B."/>
            <person name="Anantharaman K."/>
            <person name="Thomas B.C."/>
            <person name="Malmstrom R."/>
            <person name="Stieglmeier M."/>
            <person name="Klingl A."/>
            <person name="Woyke T."/>
            <person name="Ryan C.M."/>
            <person name="Banfield J.F."/>
        </authorList>
    </citation>
    <scope>NUCLEOTIDE SEQUENCE [LARGE SCALE GENOMIC DNA]</scope>
</reference>
<proteinExistence type="predicted"/>
<sequence length="109" mass="12820">MEKDYGWSRGEESEEKVCQVLEELKTEGKIKNFGRNLKFYQEDLSGRDVLITTNNDKVIWLQIKSSLNPIEKEKYRRKGIHYLGGVREKTPEEIKKEILGFLATEKQKN</sequence>
<gene>
    <name evidence="1" type="ORF">COY72_01195</name>
</gene>
<evidence type="ECO:0008006" key="3">
    <source>
        <dbReference type="Google" id="ProtNLM"/>
    </source>
</evidence>
<evidence type="ECO:0000313" key="1">
    <source>
        <dbReference type="EMBL" id="PIY90868.1"/>
    </source>
</evidence>
<organism evidence="1 2">
    <name type="scientific">Candidatus Nealsonbacteria bacterium CG_4_10_14_0_8_um_filter_35_10</name>
    <dbReference type="NCBI Taxonomy" id="1974683"/>
    <lineage>
        <taxon>Bacteria</taxon>
        <taxon>Candidatus Nealsoniibacteriota</taxon>
    </lineage>
</organism>
<name>A0A2M7R8G3_9BACT</name>
<dbReference type="EMBL" id="PFLX01000031">
    <property type="protein sequence ID" value="PIY90868.1"/>
    <property type="molecule type" value="Genomic_DNA"/>
</dbReference>
<comment type="caution">
    <text evidence="1">The sequence shown here is derived from an EMBL/GenBank/DDBJ whole genome shotgun (WGS) entry which is preliminary data.</text>
</comment>
<accession>A0A2M7R8G3</accession>